<keyword evidence="1" id="KW-0863">Zinc-finger</keyword>
<evidence type="ECO:0000313" key="6">
    <source>
        <dbReference type="Proteomes" id="UP000006039"/>
    </source>
</evidence>
<dbReference type="SMART" id="SM00355">
    <property type="entry name" value="ZnF_C2H2"/>
    <property type="match status" value="2"/>
</dbReference>
<protein>
    <recommendedName>
        <fullName evidence="3">C2H2-type domain-containing protein</fullName>
    </recommendedName>
</protein>
<dbReference type="InterPro" id="IPR013087">
    <property type="entry name" value="Znf_C2H2_type"/>
</dbReference>
<reference evidence="4" key="2">
    <citation type="submission" date="2010-07" db="EMBL/GenBank/DDBJ databases">
        <authorList>
            <consortium name="The Broad Institute Genome Sequencing Platform"/>
            <consortium name="Broad Institute Genome Sequencing Center for Infectious Disease"/>
            <person name="Ma L.-J."/>
            <person name="Dead R."/>
            <person name="Young S."/>
            <person name="Zeng Q."/>
            <person name="Koehrsen M."/>
            <person name="Alvarado L."/>
            <person name="Berlin A."/>
            <person name="Chapman S.B."/>
            <person name="Chen Z."/>
            <person name="Freedman E."/>
            <person name="Gellesch M."/>
            <person name="Goldberg J."/>
            <person name="Griggs A."/>
            <person name="Gujja S."/>
            <person name="Heilman E.R."/>
            <person name="Heiman D."/>
            <person name="Hepburn T."/>
            <person name="Howarth C."/>
            <person name="Jen D."/>
            <person name="Larson L."/>
            <person name="Mehta T."/>
            <person name="Neiman D."/>
            <person name="Pearson M."/>
            <person name="Roberts A."/>
            <person name="Saif S."/>
            <person name="Shea T."/>
            <person name="Shenoy N."/>
            <person name="Sisk P."/>
            <person name="Stolte C."/>
            <person name="Sykes S."/>
            <person name="Walk T."/>
            <person name="White J."/>
            <person name="Yandava C."/>
            <person name="Haas B."/>
            <person name="Nusbaum C."/>
            <person name="Birren B."/>
        </authorList>
    </citation>
    <scope>NUCLEOTIDE SEQUENCE</scope>
    <source>
        <strain evidence="4">R3-111a-1</strain>
    </source>
</reference>
<accession>J3P608</accession>
<dbReference type="GeneID" id="20349406"/>
<sequence length="260" mass="28733">MRTTDTENEQEPEHAVFTGARNTSYSADNPATQPRTETTGEGREAQGEFRQGAELWLGLEFYQDQTAARGQASVQYYSHVAQGQMNTSTNTGWQPAFPGYDPTGEPFQAHTHGAQVSLNAPLLNTLINQPPLNLPPTLLGNTDSALSVETQPTILPRQCIHCLRVFPSNNKLLRHIRSTHWGYKYRCWCGSESTRKDNHLQHWERHSNRGERYSPATAQSSMMCGVCGETTVDAGEHRIHVQSCGDGVPGRPSGSKNAAQ</sequence>
<feature type="region of interest" description="Disordered" evidence="2">
    <location>
        <begin position="1"/>
        <end position="46"/>
    </location>
</feature>
<feature type="compositionally biased region" description="Polar residues" evidence="2">
    <location>
        <begin position="20"/>
        <end position="37"/>
    </location>
</feature>
<proteinExistence type="predicted"/>
<keyword evidence="1" id="KW-0479">Metal-binding</keyword>
<keyword evidence="6" id="KW-1185">Reference proteome</keyword>
<evidence type="ECO:0000313" key="5">
    <source>
        <dbReference type="EnsemblFungi" id="EJT75110"/>
    </source>
</evidence>
<reference evidence="5" key="4">
    <citation type="journal article" date="2015" name="G3 (Bethesda)">
        <title>Genome sequences of three phytopathogenic species of the Magnaporthaceae family of fungi.</title>
        <authorList>
            <person name="Okagaki L.H."/>
            <person name="Nunes C.C."/>
            <person name="Sailsbery J."/>
            <person name="Clay B."/>
            <person name="Brown D."/>
            <person name="John T."/>
            <person name="Oh Y."/>
            <person name="Young N."/>
            <person name="Fitzgerald M."/>
            <person name="Haas B.J."/>
            <person name="Zeng Q."/>
            <person name="Young S."/>
            <person name="Adiconis X."/>
            <person name="Fan L."/>
            <person name="Levin J.Z."/>
            <person name="Mitchell T.K."/>
            <person name="Okubara P.A."/>
            <person name="Farman M.L."/>
            <person name="Kohn L.M."/>
            <person name="Birren B."/>
            <person name="Ma L.-J."/>
            <person name="Dean R.A."/>
        </authorList>
    </citation>
    <scope>NUCLEOTIDE SEQUENCE</scope>
    <source>
        <strain evidence="5">R3-111a-1</strain>
    </source>
</reference>
<dbReference type="STRING" id="644352.J3P608"/>
<evidence type="ECO:0000313" key="4">
    <source>
        <dbReference type="EMBL" id="EJT75110.1"/>
    </source>
</evidence>
<dbReference type="EMBL" id="GL385398">
    <property type="protein sequence ID" value="EJT75110.1"/>
    <property type="molecule type" value="Genomic_DNA"/>
</dbReference>
<dbReference type="EnsemblFungi" id="EJT75110">
    <property type="protein sequence ID" value="EJT75110"/>
    <property type="gene ID" value="GGTG_08948"/>
</dbReference>
<reference evidence="6" key="1">
    <citation type="submission" date="2010-07" db="EMBL/GenBank/DDBJ databases">
        <title>The genome sequence of Gaeumannomyces graminis var. tritici strain R3-111a-1.</title>
        <authorList>
            <consortium name="The Broad Institute Genome Sequencing Platform"/>
            <person name="Ma L.-J."/>
            <person name="Dead R."/>
            <person name="Young S."/>
            <person name="Zeng Q."/>
            <person name="Koehrsen M."/>
            <person name="Alvarado L."/>
            <person name="Berlin A."/>
            <person name="Chapman S.B."/>
            <person name="Chen Z."/>
            <person name="Freedman E."/>
            <person name="Gellesch M."/>
            <person name="Goldberg J."/>
            <person name="Griggs A."/>
            <person name="Gujja S."/>
            <person name="Heilman E.R."/>
            <person name="Heiman D."/>
            <person name="Hepburn T."/>
            <person name="Howarth C."/>
            <person name="Jen D."/>
            <person name="Larson L."/>
            <person name="Mehta T."/>
            <person name="Neiman D."/>
            <person name="Pearson M."/>
            <person name="Roberts A."/>
            <person name="Saif S."/>
            <person name="Shea T."/>
            <person name="Shenoy N."/>
            <person name="Sisk P."/>
            <person name="Stolte C."/>
            <person name="Sykes S."/>
            <person name="Walk T."/>
            <person name="White J."/>
            <person name="Yandava C."/>
            <person name="Haas B."/>
            <person name="Nusbaum C."/>
            <person name="Birren B."/>
        </authorList>
    </citation>
    <scope>NUCLEOTIDE SEQUENCE [LARGE SCALE GENOMIC DNA]</scope>
    <source>
        <strain evidence="6">R3-111a-1</strain>
    </source>
</reference>
<dbReference type="HOGENOM" id="CLU_1069756_0_0_1"/>
<dbReference type="VEuPathDB" id="FungiDB:GGTG_08948"/>
<dbReference type="RefSeq" id="XP_009225054.1">
    <property type="nucleotide sequence ID" value="XM_009226790.1"/>
</dbReference>
<name>J3P608_GAET3</name>
<dbReference type="Gene3D" id="3.30.160.60">
    <property type="entry name" value="Classic Zinc Finger"/>
    <property type="match status" value="1"/>
</dbReference>
<dbReference type="Proteomes" id="UP000006039">
    <property type="component" value="Unassembled WGS sequence"/>
</dbReference>
<evidence type="ECO:0000256" key="1">
    <source>
        <dbReference type="PROSITE-ProRule" id="PRU00042"/>
    </source>
</evidence>
<feature type="compositionally biased region" description="Acidic residues" evidence="2">
    <location>
        <begin position="1"/>
        <end position="10"/>
    </location>
</feature>
<evidence type="ECO:0000259" key="3">
    <source>
        <dbReference type="PROSITE" id="PS50157"/>
    </source>
</evidence>
<keyword evidence="1" id="KW-0862">Zinc</keyword>
<dbReference type="AlphaFoldDB" id="J3P608"/>
<dbReference type="OrthoDB" id="9411774at2759"/>
<dbReference type="PROSITE" id="PS00028">
    <property type="entry name" value="ZINC_FINGER_C2H2_1"/>
    <property type="match status" value="1"/>
</dbReference>
<feature type="domain" description="C2H2-type" evidence="3">
    <location>
        <begin position="157"/>
        <end position="185"/>
    </location>
</feature>
<organism evidence="4">
    <name type="scientific">Gaeumannomyces tritici (strain R3-111a-1)</name>
    <name type="common">Wheat and barley take-all root rot fungus</name>
    <name type="synonym">Gaeumannomyces graminis var. tritici</name>
    <dbReference type="NCBI Taxonomy" id="644352"/>
    <lineage>
        <taxon>Eukaryota</taxon>
        <taxon>Fungi</taxon>
        <taxon>Dikarya</taxon>
        <taxon>Ascomycota</taxon>
        <taxon>Pezizomycotina</taxon>
        <taxon>Sordariomycetes</taxon>
        <taxon>Sordariomycetidae</taxon>
        <taxon>Magnaporthales</taxon>
        <taxon>Magnaporthaceae</taxon>
        <taxon>Gaeumannomyces</taxon>
    </lineage>
</organism>
<evidence type="ECO:0000256" key="2">
    <source>
        <dbReference type="SAM" id="MobiDB-lite"/>
    </source>
</evidence>
<dbReference type="GO" id="GO:0008270">
    <property type="term" value="F:zinc ion binding"/>
    <property type="evidence" value="ECO:0007669"/>
    <property type="project" value="UniProtKB-KW"/>
</dbReference>
<reference evidence="4" key="3">
    <citation type="submission" date="2010-09" db="EMBL/GenBank/DDBJ databases">
        <title>Annotation of Gaeumannomyces graminis var. tritici R3-111a-1.</title>
        <authorList>
            <consortium name="The Broad Institute Genome Sequencing Platform"/>
            <person name="Ma L.-J."/>
            <person name="Dead R."/>
            <person name="Young S.K."/>
            <person name="Zeng Q."/>
            <person name="Gargeya S."/>
            <person name="Fitzgerald M."/>
            <person name="Haas B."/>
            <person name="Abouelleil A."/>
            <person name="Alvarado L."/>
            <person name="Arachchi H.M."/>
            <person name="Berlin A."/>
            <person name="Brown A."/>
            <person name="Chapman S.B."/>
            <person name="Chen Z."/>
            <person name="Dunbar C."/>
            <person name="Freedman E."/>
            <person name="Gearin G."/>
            <person name="Gellesch M."/>
            <person name="Goldberg J."/>
            <person name="Griggs A."/>
            <person name="Gujja S."/>
            <person name="Heiman D."/>
            <person name="Howarth C."/>
            <person name="Larson L."/>
            <person name="Lui A."/>
            <person name="MacDonald P.J.P."/>
            <person name="Mehta T."/>
            <person name="Montmayeur A."/>
            <person name="Murphy C."/>
            <person name="Neiman D."/>
            <person name="Pearson M."/>
            <person name="Priest M."/>
            <person name="Roberts A."/>
            <person name="Saif S."/>
            <person name="Shea T."/>
            <person name="Shenoy N."/>
            <person name="Sisk P."/>
            <person name="Stolte C."/>
            <person name="Sykes S."/>
            <person name="Yandava C."/>
            <person name="Wortman J."/>
            <person name="Nusbaum C."/>
            <person name="Birren B."/>
        </authorList>
    </citation>
    <scope>NUCLEOTIDE SEQUENCE</scope>
    <source>
        <strain evidence="4">R3-111a-1</strain>
    </source>
</reference>
<reference evidence="5" key="5">
    <citation type="submission" date="2018-04" db="UniProtKB">
        <authorList>
            <consortium name="EnsemblFungi"/>
        </authorList>
    </citation>
    <scope>IDENTIFICATION</scope>
    <source>
        <strain evidence="5">R3-111a-1</strain>
    </source>
</reference>
<gene>
    <name evidence="5" type="primary">20349406</name>
    <name evidence="4" type="ORF">GGTG_08948</name>
</gene>
<dbReference type="PROSITE" id="PS50157">
    <property type="entry name" value="ZINC_FINGER_C2H2_2"/>
    <property type="match status" value="1"/>
</dbReference>